<evidence type="ECO:0000256" key="3">
    <source>
        <dbReference type="ARBA" id="ARBA00023163"/>
    </source>
</evidence>
<proteinExistence type="predicted"/>
<dbReference type="CDD" id="cd01392">
    <property type="entry name" value="HTH_LacI"/>
    <property type="match status" value="1"/>
</dbReference>
<keyword evidence="6" id="KW-1185">Reference proteome</keyword>
<evidence type="ECO:0000313" key="6">
    <source>
        <dbReference type="Proteomes" id="UP000023430"/>
    </source>
</evidence>
<dbReference type="CDD" id="cd01575">
    <property type="entry name" value="PBP1_GntR"/>
    <property type="match status" value="1"/>
</dbReference>
<keyword evidence="2" id="KW-0238">DNA-binding</keyword>
<dbReference type="GO" id="GO:0000976">
    <property type="term" value="F:transcription cis-regulatory region binding"/>
    <property type="evidence" value="ECO:0007669"/>
    <property type="project" value="TreeGrafter"/>
</dbReference>
<evidence type="ECO:0000313" key="5">
    <source>
        <dbReference type="EMBL" id="ETX28854.1"/>
    </source>
</evidence>
<dbReference type="SUPFAM" id="SSF47413">
    <property type="entry name" value="lambda repressor-like DNA-binding domains"/>
    <property type="match status" value="1"/>
</dbReference>
<dbReference type="eggNOG" id="COG1609">
    <property type="taxonomic scope" value="Bacteria"/>
</dbReference>
<evidence type="ECO:0000256" key="1">
    <source>
        <dbReference type="ARBA" id="ARBA00023015"/>
    </source>
</evidence>
<dbReference type="Proteomes" id="UP000023430">
    <property type="component" value="Unassembled WGS sequence"/>
</dbReference>
<sequence length="331" mass="35284">MARAAGVSESTVSRTLRDPTLVAEATRQRILAAVAATGYVPSYAARALASGRADVIGVLVPSVTNHVFTDVLEGIYSGIEGTGFDIQHGNTRYQPELEEGLLRVFLSQRPAGMIIAGVDQTDTSRRLLADAQCPVVQIMDIGPEPVDMMVGFSHEAAAHAATRHLVDAGYRNVAFLGAQMDPRTLRRFAGYRAALSEAGMFDAGRVETTADPSSVTAGAALFARLADRCPEVDAVFCNNDDLALGVLFEALRRGFDVPDRLGLCGFNDFEFAAASEPGITSVRTNRREMGRRAVELLLGRLDGTDPAARVVDLGFEVVARRSTAGRAAMPA</sequence>
<reference evidence="5 6" key="1">
    <citation type="submission" date="2014-01" db="EMBL/GenBank/DDBJ databases">
        <title>Roseivivax isoporae LMG 25204 Genome Sequencing.</title>
        <authorList>
            <person name="Lai Q."/>
            <person name="Li G."/>
            <person name="Shao Z."/>
        </authorList>
    </citation>
    <scope>NUCLEOTIDE SEQUENCE [LARGE SCALE GENOMIC DNA]</scope>
    <source>
        <strain evidence="5 6">LMG 25204</strain>
    </source>
</reference>
<organism evidence="5 6">
    <name type="scientific">Roseivivax isoporae LMG 25204</name>
    <dbReference type="NCBI Taxonomy" id="1449351"/>
    <lineage>
        <taxon>Bacteria</taxon>
        <taxon>Pseudomonadati</taxon>
        <taxon>Pseudomonadota</taxon>
        <taxon>Alphaproteobacteria</taxon>
        <taxon>Rhodobacterales</taxon>
        <taxon>Roseobacteraceae</taxon>
        <taxon>Roseivivax</taxon>
    </lineage>
</organism>
<dbReference type="PANTHER" id="PTHR30146:SF2">
    <property type="entry name" value="HTH-TYPE TRANSCRIPTIONAL REGULATOR GNTR"/>
    <property type="match status" value="1"/>
</dbReference>
<name>X7F9S6_9RHOB</name>
<dbReference type="InterPro" id="IPR010982">
    <property type="entry name" value="Lambda_DNA-bd_dom_sf"/>
</dbReference>
<dbReference type="InterPro" id="IPR000843">
    <property type="entry name" value="HTH_LacI"/>
</dbReference>
<comment type="caution">
    <text evidence="5">The sequence shown here is derived from an EMBL/GenBank/DDBJ whole genome shotgun (WGS) entry which is preliminary data.</text>
</comment>
<dbReference type="Pfam" id="PF00356">
    <property type="entry name" value="LacI"/>
    <property type="match status" value="1"/>
</dbReference>
<feature type="domain" description="HTH lacI-type" evidence="4">
    <location>
        <begin position="1"/>
        <end position="50"/>
    </location>
</feature>
<keyword evidence="1" id="KW-0805">Transcription regulation</keyword>
<dbReference type="SMART" id="SM00354">
    <property type="entry name" value="HTH_LACI"/>
    <property type="match status" value="1"/>
</dbReference>
<evidence type="ECO:0000259" key="4">
    <source>
        <dbReference type="PROSITE" id="PS50932"/>
    </source>
</evidence>
<dbReference type="Pfam" id="PF13377">
    <property type="entry name" value="Peripla_BP_3"/>
    <property type="match status" value="1"/>
</dbReference>
<dbReference type="SUPFAM" id="SSF53822">
    <property type="entry name" value="Periplasmic binding protein-like I"/>
    <property type="match status" value="1"/>
</dbReference>
<keyword evidence="3" id="KW-0804">Transcription</keyword>
<dbReference type="GO" id="GO:0003700">
    <property type="term" value="F:DNA-binding transcription factor activity"/>
    <property type="evidence" value="ECO:0007669"/>
    <property type="project" value="TreeGrafter"/>
</dbReference>
<accession>X7F9S6</accession>
<dbReference type="Gene3D" id="3.40.50.2300">
    <property type="match status" value="2"/>
</dbReference>
<dbReference type="InterPro" id="IPR046335">
    <property type="entry name" value="LacI/GalR-like_sensor"/>
</dbReference>
<protein>
    <submittedName>
        <fullName evidence="5">Transcriptional regulator</fullName>
    </submittedName>
</protein>
<evidence type="ECO:0000256" key="2">
    <source>
        <dbReference type="ARBA" id="ARBA00023125"/>
    </source>
</evidence>
<dbReference type="PANTHER" id="PTHR30146">
    <property type="entry name" value="LACI-RELATED TRANSCRIPTIONAL REPRESSOR"/>
    <property type="match status" value="1"/>
</dbReference>
<dbReference type="Gene3D" id="1.10.260.40">
    <property type="entry name" value="lambda repressor-like DNA-binding domains"/>
    <property type="match status" value="1"/>
</dbReference>
<dbReference type="PROSITE" id="PS50932">
    <property type="entry name" value="HTH_LACI_2"/>
    <property type="match status" value="1"/>
</dbReference>
<dbReference type="STRING" id="1449351.RISW2_03865"/>
<dbReference type="AlphaFoldDB" id="X7F9S6"/>
<dbReference type="InterPro" id="IPR028082">
    <property type="entry name" value="Peripla_BP_I"/>
</dbReference>
<dbReference type="EMBL" id="JAME01000014">
    <property type="protein sequence ID" value="ETX28854.1"/>
    <property type="molecule type" value="Genomic_DNA"/>
</dbReference>
<gene>
    <name evidence="5" type="ORF">RISW2_03865</name>
</gene>